<dbReference type="PhylomeDB" id="A7SFM8"/>
<dbReference type="eggNOG" id="KOG2456">
    <property type="taxonomic scope" value="Eukaryota"/>
</dbReference>
<dbReference type="InterPro" id="IPR016163">
    <property type="entry name" value="Ald_DH_C"/>
</dbReference>
<dbReference type="InterPro" id="IPR016160">
    <property type="entry name" value="Ald_DH_CS_CYS"/>
</dbReference>
<evidence type="ECO:0000256" key="4">
    <source>
        <dbReference type="PIRSR" id="PIRSR036492-1"/>
    </source>
</evidence>
<protein>
    <recommendedName>
        <fullName evidence="9">Aldehyde dehydrogenase domain-containing protein</fullName>
    </recommendedName>
</protein>
<dbReference type="InterPro" id="IPR016162">
    <property type="entry name" value="Ald_DH_N"/>
</dbReference>
<reference evidence="10 11" key="1">
    <citation type="journal article" date="2007" name="Science">
        <title>Sea anemone genome reveals ancestral eumetazoan gene repertoire and genomic organization.</title>
        <authorList>
            <person name="Putnam N.H."/>
            <person name="Srivastava M."/>
            <person name="Hellsten U."/>
            <person name="Dirks B."/>
            <person name="Chapman J."/>
            <person name="Salamov A."/>
            <person name="Terry A."/>
            <person name="Shapiro H."/>
            <person name="Lindquist E."/>
            <person name="Kapitonov V.V."/>
            <person name="Jurka J."/>
            <person name="Genikhovich G."/>
            <person name="Grigoriev I.V."/>
            <person name="Lucas S.M."/>
            <person name="Steele R.E."/>
            <person name="Finnerty J.R."/>
            <person name="Technau U."/>
            <person name="Martindale M.Q."/>
            <person name="Rokhsar D.S."/>
        </authorList>
    </citation>
    <scope>NUCLEOTIDE SEQUENCE [LARGE SCALE GENOMIC DNA]</scope>
    <source>
        <strain evidence="11">CH2 X CH6</strain>
    </source>
</reference>
<evidence type="ECO:0000313" key="11">
    <source>
        <dbReference type="Proteomes" id="UP000001593"/>
    </source>
</evidence>
<feature type="active site" evidence="4">
    <location>
        <position position="248"/>
    </location>
</feature>
<dbReference type="GO" id="GO:0006081">
    <property type="term" value="P:aldehyde metabolic process"/>
    <property type="evidence" value="ECO:0000318"/>
    <property type="project" value="GO_Central"/>
</dbReference>
<keyword evidence="8" id="KW-0812">Transmembrane</keyword>
<keyword evidence="7" id="KW-0175">Coiled coil</keyword>
<feature type="active site" evidence="4 5">
    <location>
        <position position="214"/>
    </location>
</feature>
<keyword evidence="11" id="KW-1185">Reference proteome</keyword>
<gene>
    <name evidence="10" type="ORF">NEMVEDRAFT_v1g170078</name>
</gene>
<dbReference type="PANTHER" id="PTHR43570">
    <property type="entry name" value="ALDEHYDE DEHYDROGENASE"/>
    <property type="match status" value="1"/>
</dbReference>
<proteinExistence type="inferred from homology"/>
<dbReference type="PANTHER" id="PTHR43570:SF16">
    <property type="entry name" value="ALDEHYDE DEHYDROGENASE TYPE III, ISOFORM Q"/>
    <property type="match status" value="1"/>
</dbReference>
<dbReference type="EMBL" id="DS469645">
    <property type="protein sequence ID" value="EDO37493.1"/>
    <property type="molecule type" value="Genomic_DNA"/>
</dbReference>
<dbReference type="KEGG" id="nve:5509040"/>
<feature type="transmembrane region" description="Helical" evidence="8">
    <location>
        <begin position="470"/>
        <end position="489"/>
    </location>
</feature>
<dbReference type="HOGENOM" id="CLU_005391_3_0_1"/>
<dbReference type="InterPro" id="IPR016161">
    <property type="entry name" value="Ald_DH/histidinol_DH"/>
</dbReference>
<keyword evidence="8" id="KW-0472">Membrane</keyword>
<evidence type="ECO:0000256" key="7">
    <source>
        <dbReference type="SAM" id="Coils"/>
    </source>
</evidence>
<dbReference type="Pfam" id="PF00171">
    <property type="entry name" value="Aldedh"/>
    <property type="match status" value="1"/>
</dbReference>
<accession>A7SFM8</accession>
<comment type="similarity">
    <text evidence="1 6">Belongs to the aldehyde dehydrogenase family.</text>
</comment>
<evidence type="ECO:0000313" key="10">
    <source>
        <dbReference type="EMBL" id="EDO37493.1"/>
    </source>
</evidence>
<dbReference type="CDD" id="cd07132">
    <property type="entry name" value="ALDH_F3AB"/>
    <property type="match status" value="1"/>
</dbReference>
<evidence type="ECO:0000256" key="1">
    <source>
        <dbReference type="ARBA" id="ARBA00009986"/>
    </source>
</evidence>
<dbReference type="Proteomes" id="UP000001593">
    <property type="component" value="Unassembled WGS sequence"/>
</dbReference>
<dbReference type="Gene3D" id="3.40.605.10">
    <property type="entry name" value="Aldehyde Dehydrogenase, Chain A, domain 1"/>
    <property type="match status" value="1"/>
</dbReference>
<evidence type="ECO:0000256" key="8">
    <source>
        <dbReference type="SAM" id="Phobius"/>
    </source>
</evidence>
<evidence type="ECO:0000256" key="3">
    <source>
        <dbReference type="ARBA" id="ARBA00023027"/>
    </source>
</evidence>
<keyword evidence="3" id="KW-0520">NAD</keyword>
<evidence type="ECO:0000256" key="2">
    <source>
        <dbReference type="ARBA" id="ARBA00023002"/>
    </source>
</evidence>
<feature type="coiled-coil region" evidence="7">
    <location>
        <begin position="27"/>
        <end position="54"/>
    </location>
</feature>
<dbReference type="FunFam" id="3.40.605.10:FF:000004">
    <property type="entry name" value="Aldehyde dehydrogenase"/>
    <property type="match status" value="1"/>
</dbReference>
<dbReference type="PROSITE" id="PS00070">
    <property type="entry name" value="ALDEHYDE_DEHYDR_CYS"/>
    <property type="match status" value="1"/>
</dbReference>
<dbReference type="OMA" id="PCIQGQV"/>
<dbReference type="GO" id="GO:0005737">
    <property type="term" value="C:cytoplasm"/>
    <property type="evidence" value="ECO:0000318"/>
    <property type="project" value="GO_Central"/>
</dbReference>
<evidence type="ECO:0000256" key="5">
    <source>
        <dbReference type="PROSITE-ProRule" id="PRU10007"/>
    </source>
</evidence>
<dbReference type="InterPro" id="IPR012394">
    <property type="entry name" value="Aldehyde_DH_NAD(P)"/>
</dbReference>
<dbReference type="InParanoid" id="A7SFM8"/>
<evidence type="ECO:0000259" key="9">
    <source>
        <dbReference type="Pfam" id="PF00171"/>
    </source>
</evidence>
<name>A7SFM8_NEMVE</name>
<dbReference type="STRING" id="45351.A7SFM8"/>
<keyword evidence="2 6" id="KW-0560">Oxidoreductase</keyword>
<dbReference type="GO" id="GO:0004029">
    <property type="term" value="F:aldehyde dehydrogenase (NAD+) activity"/>
    <property type="evidence" value="ECO:0000318"/>
    <property type="project" value="GO_Central"/>
</dbReference>
<dbReference type="InterPro" id="IPR029510">
    <property type="entry name" value="Ald_DH_CS_GLU"/>
</dbReference>
<sequence>MAGTSEQIAAIVKQARDEFRSGKTREYEFRRQQLKNMVQLLDKHEDEIVAALKKDLCKPRQETVIAEILLAKNDAILALEKLSEWMKPQPVETGIVNKMDTCYIKNEPLGVALIISAWNYPVQLIFLPLVGAIAGGNCAVLKPSEVASATAQLVADLVPKYLDPDCYPVVNGGVPETQQLLNQKFDKIFYTGGSAVGKLVMAAAAKNLTRVTLELGGKSPCYIDEDCDMKTVARRICWGKFTNSGQTCVAPDYVLCNPGIQSKFIKSMKETLYEFYGEDPHDSADYGRIVNDKHYNRLKALLTRGTIVLGGDTDDKERYISPTILTGVKPSDPVMENEIFGPILPIVSVDSLDDAIDFINDRDKPLALYIFSNKQESIKRIQENTSSGGFCANDVVIHAALETLPFGGVGGSGMGAYHGKHSFEAFTHKKGCMVKKLSMEAMNSIRYPPYKEKNLSWITFLAGRSEKREGVVYIPLMLLGVVCAIMLKVI</sequence>
<feature type="domain" description="Aldehyde dehydrogenase" evidence="9">
    <location>
        <begin position="2"/>
        <end position="430"/>
    </location>
</feature>
<dbReference type="Gene3D" id="3.40.309.10">
    <property type="entry name" value="Aldehyde Dehydrogenase, Chain A, domain 2"/>
    <property type="match status" value="1"/>
</dbReference>
<dbReference type="SUPFAM" id="SSF53720">
    <property type="entry name" value="ALDH-like"/>
    <property type="match status" value="1"/>
</dbReference>
<dbReference type="AlphaFoldDB" id="A7SFM8"/>
<keyword evidence="8" id="KW-1133">Transmembrane helix</keyword>
<organism evidence="10 11">
    <name type="scientific">Nematostella vectensis</name>
    <name type="common">Starlet sea anemone</name>
    <dbReference type="NCBI Taxonomy" id="45351"/>
    <lineage>
        <taxon>Eukaryota</taxon>
        <taxon>Metazoa</taxon>
        <taxon>Cnidaria</taxon>
        <taxon>Anthozoa</taxon>
        <taxon>Hexacorallia</taxon>
        <taxon>Actiniaria</taxon>
        <taxon>Edwardsiidae</taxon>
        <taxon>Nematostella</taxon>
    </lineage>
</organism>
<evidence type="ECO:0000256" key="6">
    <source>
        <dbReference type="RuleBase" id="RU003345"/>
    </source>
</evidence>
<dbReference type="InterPro" id="IPR015590">
    <property type="entry name" value="Aldehyde_DH_dom"/>
</dbReference>
<feature type="non-terminal residue" evidence="10">
    <location>
        <position position="490"/>
    </location>
</feature>
<dbReference type="FunFam" id="3.40.309.10:FF:000003">
    <property type="entry name" value="Aldehyde dehydrogenase"/>
    <property type="match status" value="1"/>
</dbReference>
<dbReference type="PROSITE" id="PS00687">
    <property type="entry name" value="ALDEHYDE_DEHYDR_GLU"/>
    <property type="match status" value="1"/>
</dbReference>
<dbReference type="PIRSF" id="PIRSF036492">
    <property type="entry name" value="ALDH"/>
    <property type="match status" value="1"/>
</dbReference>